<dbReference type="SUPFAM" id="SSF52821">
    <property type="entry name" value="Rhodanese/Cell cycle control phosphatase"/>
    <property type="match status" value="2"/>
</dbReference>
<gene>
    <name evidence="4" type="ORF">GCM10009742_50800</name>
</gene>
<dbReference type="CDD" id="cd01448">
    <property type="entry name" value="TST_Repeat_1"/>
    <property type="match status" value="1"/>
</dbReference>
<dbReference type="SMART" id="SM00450">
    <property type="entry name" value="RHOD"/>
    <property type="match status" value="2"/>
</dbReference>
<dbReference type="RefSeq" id="WP_344195575.1">
    <property type="nucleotide sequence ID" value="NZ_BAAAND010000008.1"/>
</dbReference>
<feature type="domain" description="Rhodanese" evidence="3">
    <location>
        <begin position="184"/>
        <end position="295"/>
    </location>
</feature>
<dbReference type="PANTHER" id="PTHR11364">
    <property type="entry name" value="THIOSULFATE SULFERTANSFERASE"/>
    <property type="match status" value="1"/>
</dbReference>
<keyword evidence="2" id="KW-0677">Repeat</keyword>
<dbReference type="InterPro" id="IPR001307">
    <property type="entry name" value="Thiosulphate_STrfase_CS"/>
</dbReference>
<dbReference type="InterPro" id="IPR045078">
    <property type="entry name" value="TST/MPST-like"/>
</dbReference>
<feature type="domain" description="Rhodanese" evidence="3">
    <location>
        <begin position="13"/>
        <end position="130"/>
    </location>
</feature>
<evidence type="ECO:0000259" key="3">
    <source>
        <dbReference type="PROSITE" id="PS50206"/>
    </source>
</evidence>
<evidence type="ECO:0000313" key="4">
    <source>
        <dbReference type="EMBL" id="GAA1597478.1"/>
    </source>
</evidence>
<accession>A0ABN2E608</accession>
<dbReference type="InterPro" id="IPR001763">
    <property type="entry name" value="Rhodanese-like_dom"/>
</dbReference>
<dbReference type="PROSITE" id="PS50206">
    <property type="entry name" value="RHODANESE_3"/>
    <property type="match status" value="2"/>
</dbReference>
<dbReference type="Proteomes" id="UP001500190">
    <property type="component" value="Unassembled WGS sequence"/>
</dbReference>
<keyword evidence="1" id="KW-0808">Transferase</keyword>
<evidence type="ECO:0000256" key="2">
    <source>
        <dbReference type="ARBA" id="ARBA00022737"/>
    </source>
</evidence>
<dbReference type="EMBL" id="BAAAND010000008">
    <property type="protein sequence ID" value="GAA1597478.1"/>
    <property type="molecule type" value="Genomic_DNA"/>
</dbReference>
<dbReference type="PROSITE" id="PS00380">
    <property type="entry name" value="RHODANESE_1"/>
    <property type="match status" value="1"/>
</dbReference>
<comment type="caution">
    <text evidence="4">The sequence shown here is derived from an EMBL/GenBank/DDBJ whole genome shotgun (WGS) entry which is preliminary data.</text>
</comment>
<evidence type="ECO:0000256" key="1">
    <source>
        <dbReference type="ARBA" id="ARBA00022679"/>
    </source>
</evidence>
<dbReference type="CDD" id="cd01449">
    <property type="entry name" value="TST_Repeat_2"/>
    <property type="match status" value="1"/>
</dbReference>
<evidence type="ECO:0000313" key="5">
    <source>
        <dbReference type="Proteomes" id="UP001500190"/>
    </source>
</evidence>
<reference evidence="4 5" key="1">
    <citation type="journal article" date="2019" name="Int. J. Syst. Evol. Microbiol.">
        <title>The Global Catalogue of Microorganisms (GCM) 10K type strain sequencing project: providing services to taxonomists for standard genome sequencing and annotation.</title>
        <authorList>
            <consortium name="The Broad Institute Genomics Platform"/>
            <consortium name="The Broad Institute Genome Sequencing Center for Infectious Disease"/>
            <person name="Wu L."/>
            <person name="Ma J."/>
        </authorList>
    </citation>
    <scope>NUCLEOTIDE SEQUENCE [LARGE SCALE GENOMIC DNA]</scope>
    <source>
        <strain evidence="4 5">JCM 14304</strain>
    </source>
</reference>
<dbReference type="InterPro" id="IPR036873">
    <property type="entry name" value="Rhodanese-like_dom_sf"/>
</dbReference>
<dbReference type="Gene3D" id="3.40.250.10">
    <property type="entry name" value="Rhodanese-like domain"/>
    <property type="match status" value="2"/>
</dbReference>
<protein>
    <submittedName>
        <fullName evidence="4">Sulfurtransferase</fullName>
    </submittedName>
</protein>
<proteinExistence type="predicted"/>
<sequence length="299" mass="30451">MNPLITVEELRALDPAPVLADVTWNLAGPPGRDAYDAGHLPGAYFVDLDTELAGPPGPGRHPLPDATTVTATFARLGITAADTPVVVYDAGNSMSAARAWWTFRYFGLTNVRVLDGGLAAWHSAGQNLTTNLPPAPPTDPALARATGLNTNSAGADASTAEAVGGLIATPGHLPVLDADGAAAIATKGILLDARAPERFAGEVEPMDPVAGHIPGAVNAPTTANLDDTGHFLPPAELHARFSGLGVTPDAEIGVYCGSGVTAAHEALALESAGLPVTVYIGSWSEWITDPARPVATGGD</sequence>
<keyword evidence="5" id="KW-1185">Reference proteome</keyword>
<dbReference type="Pfam" id="PF00581">
    <property type="entry name" value="Rhodanese"/>
    <property type="match status" value="2"/>
</dbReference>
<dbReference type="PANTHER" id="PTHR11364:SF27">
    <property type="entry name" value="SULFURTRANSFERASE"/>
    <property type="match status" value="1"/>
</dbReference>
<organism evidence="4 5">
    <name type="scientific">Kribbella karoonensis</name>
    <dbReference type="NCBI Taxonomy" id="324851"/>
    <lineage>
        <taxon>Bacteria</taxon>
        <taxon>Bacillati</taxon>
        <taxon>Actinomycetota</taxon>
        <taxon>Actinomycetes</taxon>
        <taxon>Propionibacteriales</taxon>
        <taxon>Kribbellaceae</taxon>
        <taxon>Kribbella</taxon>
    </lineage>
</organism>
<name>A0ABN2E608_9ACTN</name>